<dbReference type="InterPro" id="IPR005162">
    <property type="entry name" value="Retrotrans_gag_dom"/>
</dbReference>
<feature type="region of interest" description="Disordered" evidence="1">
    <location>
        <begin position="237"/>
        <end position="282"/>
    </location>
</feature>
<organism evidence="3 4">
    <name type="scientific">Trifolium medium</name>
    <dbReference type="NCBI Taxonomy" id="97028"/>
    <lineage>
        <taxon>Eukaryota</taxon>
        <taxon>Viridiplantae</taxon>
        <taxon>Streptophyta</taxon>
        <taxon>Embryophyta</taxon>
        <taxon>Tracheophyta</taxon>
        <taxon>Spermatophyta</taxon>
        <taxon>Magnoliopsida</taxon>
        <taxon>eudicotyledons</taxon>
        <taxon>Gunneridae</taxon>
        <taxon>Pentapetalae</taxon>
        <taxon>rosids</taxon>
        <taxon>fabids</taxon>
        <taxon>Fabales</taxon>
        <taxon>Fabaceae</taxon>
        <taxon>Papilionoideae</taxon>
        <taxon>50 kb inversion clade</taxon>
        <taxon>NPAAA clade</taxon>
        <taxon>Hologalegina</taxon>
        <taxon>IRL clade</taxon>
        <taxon>Trifolieae</taxon>
        <taxon>Trifolium</taxon>
    </lineage>
</organism>
<dbReference type="Pfam" id="PF13975">
    <property type="entry name" value="gag-asp_proteas"/>
    <property type="match status" value="1"/>
</dbReference>
<proteinExistence type="predicted"/>
<dbReference type="InterPro" id="IPR032567">
    <property type="entry name" value="RTL1-rel"/>
</dbReference>
<evidence type="ECO:0000313" key="3">
    <source>
        <dbReference type="EMBL" id="MCH87619.1"/>
    </source>
</evidence>
<evidence type="ECO:0000256" key="1">
    <source>
        <dbReference type="SAM" id="MobiDB-lite"/>
    </source>
</evidence>
<dbReference type="Gene3D" id="2.40.70.10">
    <property type="entry name" value="Acid Proteases"/>
    <property type="match status" value="1"/>
</dbReference>
<comment type="caution">
    <text evidence="3">The sequence shown here is derived from an EMBL/GenBank/DDBJ whole genome shotgun (WGS) entry which is preliminary data.</text>
</comment>
<evidence type="ECO:0000313" key="4">
    <source>
        <dbReference type="Proteomes" id="UP000265520"/>
    </source>
</evidence>
<protein>
    <recommendedName>
        <fullName evidence="2">Retrotransposon gag domain-containing protein</fullName>
    </recommendedName>
</protein>
<dbReference type="Proteomes" id="UP000265520">
    <property type="component" value="Unassembled WGS sequence"/>
</dbReference>
<gene>
    <name evidence="3" type="ORF">A2U01_0008493</name>
</gene>
<dbReference type="Pfam" id="PF03732">
    <property type="entry name" value="Retrotrans_gag"/>
    <property type="match status" value="1"/>
</dbReference>
<dbReference type="EMBL" id="LXQA010012577">
    <property type="protein sequence ID" value="MCH87619.1"/>
    <property type="molecule type" value="Genomic_DNA"/>
</dbReference>
<accession>A0A392MKT9</accession>
<feature type="compositionally biased region" description="Pro residues" evidence="1">
    <location>
        <begin position="256"/>
        <end position="269"/>
    </location>
</feature>
<sequence>MADGTRLRTIENQLQQLTDTINNQIQGQLTHLTETVSNHSHSITDTASILQRMESVLQSLADNAVTHGAQRAPPPLPSRNIKLEFPRFDGSHALEWLFRANQFFDYYNTADPERLTIASVHFDQTVIPWFQMLHRARPFLSWQELSRSIELEFGPSEFERPRASLFKLTQTGSLDDYYLEFTSLANRSTGLTAEALLDCFISGLHTELQREVISQTPSTLVQAVAIARLYEDKFNPVPKPSQFHHPRNKNFTPNPSTNPSPTKKPPLLPTPNIKPQNQPQRTIKHISPAEMQLRREKGLCYYCDDKFSHQHRCPNKHLMLLQLDDVEDLDPDPDPINTTIDILEPTVDQVNHHLSLNAMDGFSSLGTLRFQGFVHGQPIQVLIDGGSTDNFFQPRLAKFLKLPVEPSPNFNVLVGNGNKLVAEGKVSELTVSIQGFDLTVPVFLLPFAGADLILGSSWLATLGPHVADYGALSLKFFVAGKFITLHGQNMPSPGHAQLHHLSRLH</sequence>
<dbReference type="SUPFAM" id="SSF50630">
    <property type="entry name" value="Acid proteases"/>
    <property type="match status" value="1"/>
</dbReference>
<reference evidence="3 4" key="1">
    <citation type="journal article" date="2018" name="Front. Plant Sci.">
        <title>Red Clover (Trifolium pratense) and Zigzag Clover (T. medium) - A Picture of Genomic Similarities and Differences.</title>
        <authorList>
            <person name="Dluhosova J."/>
            <person name="Istvanek J."/>
            <person name="Nedelnik J."/>
            <person name="Repkova J."/>
        </authorList>
    </citation>
    <scope>NUCLEOTIDE SEQUENCE [LARGE SCALE GENOMIC DNA]</scope>
    <source>
        <strain evidence="4">cv. 10/8</strain>
        <tissue evidence="3">Leaf</tissue>
    </source>
</reference>
<keyword evidence="4" id="KW-1185">Reference proteome</keyword>
<evidence type="ECO:0000259" key="2">
    <source>
        <dbReference type="Pfam" id="PF03732"/>
    </source>
</evidence>
<name>A0A392MKT9_9FABA</name>
<dbReference type="InterPro" id="IPR021109">
    <property type="entry name" value="Peptidase_aspartic_dom_sf"/>
</dbReference>
<dbReference type="PANTHER" id="PTHR15503">
    <property type="entry name" value="LDOC1 RELATED"/>
    <property type="match status" value="1"/>
</dbReference>
<feature type="domain" description="Retrotransposon gag" evidence="2">
    <location>
        <begin position="117"/>
        <end position="205"/>
    </location>
</feature>
<dbReference type="PANTHER" id="PTHR15503:SF22">
    <property type="entry name" value="TRANSPOSON TY3-I GAG POLYPROTEIN"/>
    <property type="match status" value="1"/>
</dbReference>
<dbReference type="CDD" id="cd00303">
    <property type="entry name" value="retropepsin_like"/>
    <property type="match status" value="1"/>
</dbReference>
<feature type="non-terminal residue" evidence="3">
    <location>
        <position position="505"/>
    </location>
</feature>
<dbReference type="AlphaFoldDB" id="A0A392MKT9"/>